<gene>
    <name evidence="2" type="ORF">Pan44_37310</name>
</gene>
<keyword evidence="3" id="KW-1185">Reference proteome</keyword>
<feature type="transmembrane region" description="Helical" evidence="1">
    <location>
        <begin position="89"/>
        <end position="116"/>
    </location>
</feature>
<organism evidence="2 3">
    <name type="scientific">Caulifigura coniformis</name>
    <dbReference type="NCBI Taxonomy" id="2527983"/>
    <lineage>
        <taxon>Bacteria</taxon>
        <taxon>Pseudomonadati</taxon>
        <taxon>Planctomycetota</taxon>
        <taxon>Planctomycetia</taxon>
        <taxon>Planctomycetales</taxon>
        <taxon>Planctomycetaceae</taxon>
        <taxon>Caulifigura</taxon>
    </lineage>
</organism>
<dbReference type="Proteomes" id="UP000315700">
    <property type="component" value="Chromosome"/>
</dbReference>
<protein>
    <submittedName>
        <fullName evidence="2">Uncharacterized protein</fullName>
    </submittedName>
</protein>
<dbReference type="EMBL" id="CP036271">
    <property type="protein sequence ID" value="QDT55685.1"/>
    <property type="molecule type" value="Genomic_DNA"/>
</dbReference>
<dbReference type="AlphaFoldDB" id="A0A517SHU2"/>
<name>A0A517SHU2_9PLAN</name>
<evidence type="ECO:0000313" key="2">
    <source>
        <dbReference type="EMBL" id="QDT55685.1"/>
    </source>
</evidence>
<dbReference type="InParanoid" id="A0A517SHU2"/>
<proteinExistence type="predicted"/>
<reference evidence="2 3" key="1">
    <citation type="submission" date="2019-02" db="EMBL/GenBank/DDBJ databases">
        <title>Deep-cultivation of Planctomycetes and their phenomic and genomic characterization uncovers novel biology.</title>
        <authorList>
            <person name="Wiegand S."/>
            <person name="Jogler M."/>
            <person name="Boedeker C."/>
            <person name="Pinto D."/>
            <person name="Vollmers J."/>
            <person name="Rivas-Marin E."/>
            <person name="Kohn T."/>
            <person name="Peeters S.H."/>
            <person name="Heuer A."/>
            <person name="Rast P."/>
            <person name="Oberbeckmann S."/>
            <person name="Bunk B."/>
            <person name="Jeske O."/>
            <person name="Meyerdierks A."/>
            <person name="Storesund J.E."/>
            <person name="Kallscheuer N."/>
            <person name="Luecker S."/>
            <person name="Lage O.M."/>
            <person name="Pohl T."/>
            <person name="Merkel B.J."/>
            <person name="Hornburger P."/>
            <person name="Mueller R.-W."/>
            <person name="Bruemmer F."/>
            <person name="Labrenz M."/>
            <person name="Spormann A.M."/>
            <person name="Op den Camp H."/>
            <person name="Overmann J."/>
            <person name="Amann R."/>
            <person name="Jetten M.S.M."/>
            <person name="Mascher T."/>
            <person name="Medema M.H."/>
            <person name="Devos D.P."/>
            <person name="Kaster A.-K."/>
            <person name="Ovreas L."/>
            <person name="Rohde M."/>
            <person name="Galperin M.Y."/>
            <person name="Jogler C."/>
        </authorList>
    </citation>
    <scope>NUCLEOTIDE SEQUENCE [LARGE SCALE GENOMIC DNA]</scope>
    <source>
        <strain evidence="2 3">Pan44</strain>
    </source>
</reference>
<sequence>MTRGRDLVLIASLPRMKKHTTDAEYVESVRRLQPSRRRVGSMLAISGGVFFLFGAGSFLYLGHRISAAVEVLRDREREVPVDFDYTLTLILGAIIGMTIGITLVVSSIVTASGILYRRPDRTADLLLECWDQLAAKREAATSYDPDFS</sequence>
<keyword evidence="1" id="KW-1133">Transmembrane helix</keyword>
<accession>A0A517SHU2</accession>
<feature type="transmembrane region" description="Helical" evidence="1">
    <location>
        <begin position="39"/>
        <end position="61"/>
    </location>
</feature>
<evidence type="ECO:0000313" key="3">
    <source>
        <dbReference type="Proteomes" id="UP000315700"/>
    </source>
</evidence>
<keyword evidence="1" id="KW-0812">Transmembrane</keyword>
<evidence type="ECO:0000256" key="1">
    <source>
        <dbReference type="SAM" id="Phobius"/>
    </source>
</evidence>
<keyword evidence="1" id="KW-0472">Membrane</keyword>
<dbReference type="KEGG" id="ccos:Pan44_37310"/>